<reference evidence="1 2" key="1">
    <citation type="submission" date="2021-06" db="EMBL/GenBank/DDBJ databases">
        <authorList>
            <person name="Palmer J.M."/>
        </authorList>
    </citation>
    <scope>NUCLEOTIDE SEQUENCE [LARGE SCALE GENOMIC DNA]</scope>
    <source>
        <strain evidence="1 2">CL_MEX2019</strain>
        <tissue evidence="1">Muscle</tissue>
    </source>
</reference>
<keyword evidence="2" id="KW-1185">Reference proteome</keyword>
<dbReference type="Proteomes" id="UP001352852">
    <property type="component" value="Unassembled WGS sequence"/>
</dbReference>
<protein>
    <submittedName>
        <fullName evidence="1">Uncharacterized protein</fullName>
    </submittedName>
</protein>
<accession>A0ABU7E5Q2</accession>
<organism evidence="1 2">
    <name type="scientific">Characodon lateralis</name>
    <dbReference type="NCBI Taxonomy" id="208331"/>
    <lineage>
        <taxon>Eukaryota</taxon>
        <taxon>Metazoa</taxon>
        <taxon>Chordata</taxon>
        <taxon>Craniata</taxon>
        <taxon>Vertebrata</taxon>
        <taxon>Euteleostomi</taxon>
        <taxon>Actinopterygii</taxon>
        <taxon>Neopterygii</taxon>
        <taxon>Teleostei</taxon>
        <taxon>Neoteleostei</taxon>
        <taxon>Acanthomorphata</taxon>
        <taxon>Ovalentaria</taxon>
        <taxon>Atherinomorphae</taxon>
        <taxon>Cyprinodontiformes</taxon>
        <taxon>Goodeidae</taxon>
        <taxon>Characodon</taxon>
    </lineage>
</organism>
<comment type="caution">
    <text evidence="1">The sequence shown here is derived from an EMBL/GenBank/DDBJ whole genome shotgun (WGS) entry which is preliminary data.</text>
</comment>
<sequence>MGCRSMALRTGQESGPGAALFLLTENPLKPNQQVCSSLVSGFFFPSLPKVCEMGVNGSAIVFLCLFIPTLLCDVNSEMTEKAQKEKKNGKRTQRGNNSYYDSNAFSLSILFTIVPVDIDAYP</sequence>
<gene>
    <name evidence="1" type="ORF">CHARACLAT_000122</name>
</gene>
<name>A0ABU7E5Q2_9TELE</name>
<evidence type="ECO:0000313" key="2">
    <source>
        <dbReference type="Proteomes" id="UP001352852"/>
    </source>
</evidence>
<evidence type="ECO:0000313" key="1">
    <source>
        <dbReference type="EMBL" id="MED6282593.1"/>
    </source>
</evidence>
<proteinExistence type="predicted"/>
<dbReference type="EMBL" id="JAHUTJ010049189">
    <property type="protein sequence ID" value="MED6282593.1"/>
    <property type="molecule type" value="Genomic_DNA"/>
</dbReference>